<proteinExistence type="predicted"/>
<dbReference type="WBParaSite" id="RSKR_0001079350.1">
    <property type="protein sequence ID" value="RSKR_0001079350.1"/>
    <property type="gene ID" value="RSKR_0001079350"/>
</dbReference>
<dbReference type="Proteomes" id="UP000095286">
    <property type="component" value="Unplaced"/>
</dbReference>
<evidence type="ECO:0000313" key="2">
    <source>
        <dbReference type="WBParaSite" id="RSKR_0001079350.1"/>
    </source>
</evidence>
<evidence type="ECO:0000313" key="1">
    <source>
        <dbReference type="Proteomes" id="UP000095286"/>
    </source>
</evidence>
<protein>
    <submittedName>
        <fullName evidence="2">G_PROTEIN_RECEP_F1_2 domain-containing protein</fullName>
    </submittedName>
</protein>
<sequence length="334" mass="38121">MYENSLYNVVFNEFKFNESLLDTPIPQLTSVFEGILYASFGAISIVIYFPFFIAILDKKNFQFPCYKIMASIAFFDIINLFILGIVAGIWSILGLNYWTNPFGSIFICDMGYFIFCATTGELIILAIQRCTQIISPQVTDLLFAGKLTYVWLMIPIVITFAMIVVHPVIIYSSVLNVCVLDPYVGYPNQSTVKYESIYRIMENFGNTVILIAIYFIFFVVLIFKKKQNNKNLDKKDSQNFLLFIQTAVICLVTLISNFLYITETYIQIPQFAITLTELATLLVHAIPPVIFLLFNKTLKNTIRGYFSNKIINDATLIKTKSVSIRILPAPIKII</sequence>
<name>A0AC35UG22_9BILA</name>
<organism evidence="1 2">
    <name type="scientific">Rhabditophanes sp. KR3021</name>
    <dbReference type="NCBI Taxonomy" id="114890"/>
    <lineage>
        <taxon>Eukaryota</taxon>
        <taxon>Metazoa</taxon>
        <taxon>Ecdysozoa</taxon>
        <taxon>Nematoda</taxon>
        <taxon>Chromadorea</taxon>
        <taxon>Rhabditida</taxon>
        <taxon>Tylenchina</taxon>
        <taxon>Panagrolaimomorpha</taxon>
        <taxon>Strongyloidoidea</taxon>
        <taxon>Alloionematidae</taxon>
        <taxon>Rhabditophanes</taxon>
    </lineage>
</organism>
<reference evidence="2" key="1">
    <citation type="submission" date="2016-11" db="UniProtKB">
        <authorList>
            <consortium name="WormBaseParasite"/>
        </authorList>
    </citation>
    <scope>IDENTIFICATION</scope>
    <source>
        <strain evidence="2">KR3021</strain>
    </source>
</reference>
<accession>A0AC35UG22</accession>